<dbReference type="HOGENOM" id="CLU_2051280_0_0_1"/>
<dbReference type="KEGG" id="mtm:MYCTH_62778"/>
<dbReference type="Proteomes" id="UP000007322">
    <property type="component" value="Chromosome 1"/>
</dbReference>
<sequence length="120" mass="13112">MESYSTSEIGSAQGSRVDNAQGKACPTDLPQETDSSRQTTTDSGRGGITISISRQEERAKSPIAVLSVDEYGALIAINGTKFAYYQKTERQDKTREVPKEYKGHPAFEPKHLEGLPEHGP</sequence>
<proteinExistence type="predicted"/>
<keyword evidence="3" id="KW-1185">Reference proteome</keyword>
<evidence type="ECO:0000313" key="2">
    <source>
        <dbReference type="EMBL" id="AEO53790.1"/>
    </source>
</evidence>
<protein>
    <submittedName>
        <fullName evidence="2">Uncharacterized protein</fullName>
    </submittedName>
</protein>
<dbReference type="InParanoid" id="G2Q5F9"/>
<feature type="compositionally biased region" description="Polar residues" evidence="1">
    <location>
        <begin position="1"/>
        <end position="18"/>
    </location>
</feature>
<dbReference type="EMBL" id="CP003002">
    <property type="protein sequence ID" value="AEO53790.1"/>
    <property type="molecule type" value="Genomic_DNA"/>
</dbReference>
<evidence type="ECO:0000256" key="1">
    <source>
        <dbReference type="SAM" id="MobiDB-lite"/>
    </source>
</evidence>
<dbReference type="GeneID" id="11513336"/>
<evidence type="ECO:0000313" key="3">
    <source>
        <dbReference type="Proteomes" id="UP000007322"/>
    </source>
</evidence>
<accession>G2Q5F9</accession>
<dbReference type="RefSeq" id="XP_003659035.1">
    <property type="nucleotide sequence ID" value="XM_003658987.1"/>
</dbReference>
<reference evidence="2 3" key="1">
    <citation type="journal article" date="2011" name="Nat. Biotechnol.">
        <title>Comparative genomic analysis of the thermophilic biomass-degrading fungi Myceliophthora thermophila and Thielavia terrestris.</title>
        <authorList>
            <person name="Berka R.M."/>
            <person name="Grigoriev I.V."/>
            <person name="Otillar R."/>
            <person name="Salamov A."/>
            <person name="Grimwood J."/>
            <person name="Reid I."/>
            <person name="Ishmael N."/>
            <person name="John T."/>
            <person name="Darmond C."/>
            <person name="Moisan M.-C."/>
            <person name="Henrissat B."/>
            <person name="Coutinho P.M."/>
            <person name="Lombard V."/>
            <person name="Natvig D.O."/>
            <person name="Lindquist E."/>
            <person name="Schmutz J."/>
            <person name="Lucas S."/>
            <person name="Harris P."/>
            <person name="Powlowski J."/>
            <person name="Bellemare A."/>
            <person name="Taylor D."/>
            <person name="Butler G."/>
            <person name="de Vries R.P."/>
            <person name="Allijn I.E."/>
            <person name="van den Brink J."/>
            <person name="Ushinsky S."/>
            <person name="Storms R."/>
            <person name="Powell A.J."/>
            <person name="Paulsen I.T."/>
            <person name="Elbourne L.D.H."/>
            <person name="Baker S.E."/>
            <person name="Magnuson J."/>
            <person name="LaBoissiere S."/>
            <person name="Clutterbuck A.J."/>
            <person name="Martinez D."/>
            <person name="Wogulis M."/>
            <person name="de Leon A.L."/>
            <person name="Rey M.W."/>
            <person name="Tsang A."/>
        </authorList>
    </citation>
    <scope>NUCLEOTIDE SEQUENCE [LARGE SCALE GENOMIC DNA]</scope>
    <source>
        <strain evidence="3">ATCC 42464 / BCRC 31852 / DSM 1799</strain>
    </source>
</reference>
<name>G2Q5F9_THET4</name>
<feature type="region of interest" description="Disordered" evidence="1">
    <location>
        <begin position="1"/>
        <end position="61"/>
    </location>
</feature>
<dbReference type="AlphaFoldDB" id="G2Q5F9"/>
<organism evidence="2 3">
    <name type="scientific">Thermothelomyces thermophilus (strain ATCC 42464 / BCRC 31852 / DSM 1799)</name>
    <name type="common">Sporotrichum thermophile</name>
    <dbReference type="NCBI Taxonomy" id="573729"/>
    <lineage>
        <taxon>Eukaryota</taxon>
        <taxon>Fungi</taxon>
        <taxon>Dikarya</taxon>
        <taxon>Ascomycota</taxon>
        <taxon>Pezizomycotina</taxon>
        <taxon>Sordariomycetes</taxon>
        <taxon>Sordariomycetidae</taxon>
        <taxon>Sordariales</taxon>
        <taxon>Chaetomiaceae</taxon>
        <taxon>Thermothelomyces</taxon>
    </lineage>
</organism>
<feature type="compositionally biased region" description="Polar residues" evidence="1">
    <location>
        <begin position="30"/>
        <end position="43"/>
    </location>
</feature>
<dbReference type="OMA" id="AWITPSE"/>
<dbReference type="VEuPathDB" id="FungiDB:MYCTH_62778"/>
<feature type="region of interest" description="Disordered" evidence="1">
    <location>
        <begin position="88"/>
        <end position="120"/>
    </location>
</feature>
<gene>
    <name evidence="2" type="ORF">MYCTH_62778</name>
</gene>